<dbReference type="STRING" id="927083.DB32_005967"/>
<dbReference type="Gene3D" id="2.60.40.4150">
    <property type="entry name" value="Type VI secretion system, lipoprotein SciN"/>
    <property type="match status" value="1"/>
</dbReference>
<evidence type="ECO:0000313" key="3">
    <source>
        <dbReference type="Proteomes" id="UP000034883"/>
    </source>
</evidence>
<dbReference type="RefSeq" id="WP_053235921.1">
    <property type="nucleotide sequence ID" value="NZ_CP011125.1"/>
</dbReference>
<evidence type="ECO:0000313" key="2">
    <source>
        <dbReference type="EMBL" id="AKF08818.1"/>
    </source>
</evidence>
<dbReference type="EMBL" id="CP011125">
    <property type="protein sequence ID" value="AKF08818.1"/>
    <property type="molecule type" value="Genomic_DNA"/>
</dbReference>
<proteinExistence type="predicted"/>
<dbReference type="PANTHER" id="PTHR37625">
    <property type="entry name" value="OUTER MEMBRANE LIPOPROTEIN-RELATED"/>
    <property type="match status" value="1"/>
</dbReference>
<dbReference type="InterPro" id="IPR038706">
    <property type="entry name" value="Type_VI_SciN-like_sf"/>
</dbReference>
<dbReference type="InterPro" id="IPR017734">
    <property type="entry name" value="T6SS_SciN"/>
</dbReference>
<dbReference type="KEGG" id="samy:DB32_005967"/>
<accession>A0A0F6W6K9</accession>
<dbReference type="AlphaFoldDB" id="A0A0F6W6K9"/>
<feature type="region of interest" description="Disordered" evidence="1">
    <location>
        <begin position="163"/>
        <end position="183"/>
    </location>
</feature>
<keyword evidence="2" id="KW-0449">Lipoprotein</keyword>
<protein>
    <submittedName>
        <fullName evidence="2">Type VI secretion lipoprotein/VasD</fullName>
    </submittedName>
</protein>
<dbReference type="PROSITE" id="PS51257">
    <property type="entry name" value="PROKAR_LIPOPROTEIN"/>
    <property type="match status" value="1"/>
</dbReference>
<dbReference type="PANTHER" id="PTHR37625:SF4">
    <property type="entry name" value="OUTER MEMBRANE LIPOPROTEIN"/>
    <property type="match status" value="1"/>
</dbReference>
<gene>
    <name evidence="2" type="ORF">DB32_005967</name>
</gene>
<keyword evidence="3" id="KW-1185">Reference proteome</keyword>
<sequence>MTRPAIHVLTLLALGCASTPEPRPDCGDPAPIALTIEATPRMNPDAEGRALPTELRLYQVRDASALEMASFEDVWQDAATVLGDALVSEETLTVYPEARLTRELHPSPEAQAIVAVVIVRQPAGRTWRAVVPMTRSERSEESCPALEPGRLLLRLDDYRVEAITPRRSTPRRTTSRRTTETRG</sequence>
<evidence type="ECO:0000256" key="1">
    <source>
        <dbReference type="SAM" id="MobiDB-lite"/>
    </source>
</evidence>
<dbReference type="Pfam" id="PF12790">
    <property type="entry name" value="T6SS-SciN"/>
    <property type="match status" value="1"/>
</dbReference>
<organism evidence="2 3">
    <name type="scientific">Sandaracinus amylolyticus</name>
    <dbReference type="NCBI Taxonomy" id="927083"/>
    <lineage>
        <taxon>Bacteria</taxon>
        <taxon>Pseudomonadati</taxon>
        <taxon>Myxococcota</taxon>
        <taxon>Polyangia</taxon>
        <taxon>Polyangiales</taxon>
        <taxon>Sandaracinaceae</taxon>
        <taxon>Sandaracinus</taxon>
    </lineage>
</organism>
<dbReference type="Proteomes" id="UP000034883">
    <property type="component" value="Chromosome"/>
</dbReference>
<dbReference type="NCBIfam" id="TIGR03352">
    <property type="entry name" value="VI_chp_3"/>
    <property type="match status" value="1"/>
</dbReference>
<name>A0A0F6W6K9_9BACT</name>
<reference evidence="2 3" key="1">
    <citation type="submission" date="2015-03" db="EMBL/GenBank/DDBJ databases">
        <title>Genome assembly of Sandaracinus amylolyticus DSM 53668.</title>
        <authorList>
            <person name="Sharma G."/>
            <person name="Subramanian S."/>
        </authorList>
    </citation>
    <scope>NUCLEOTIDE SEQUENCE [LARGE SCALE GENOMIC DNA]</scope>
    <source>
        <strain evidence="2 3">DSM 53668</strain>
    </source>
</reference>